<dbReference type="InterPro" id="IPR044678">
    <property type="entry name" value="COR27/28"/>
</dbReference>
<dbReference type="AlphaFoldDB" id="A0ABD1FHX7"/>
<evidence type="ECO:0000256" key="1">
    <source>
        <dbReference type="SAM" id="MobiDB-lite"/>
    </source>
</evidence>
<reference evidence="2 3" key="1">
    <citation type="submission" date="2024-06" db="EMBL/GenBank/DDBJ databases">
        <title>A chromosome level genome sequence of Diviner's sage (Salvia divinorum).</title>
        <authorList>
            <person name="Ford S.A."/>
            <person name="Ro D.-K."/>
            <person name="Ness R.W."/>
            <person name="Phillips M.A."/>
        </authorList>
    </citation>
    <scope>NUCLEOTIDE SEQUENCE [LARGE SCALE GENOMIC DNA]</scope>
    <source>
        <strain evidence="2">SAF-2024a</strain>
        <tissue evidence="2">Leaf</tissue>
    </source>
</reference>
<feature type="region of interest" description="Disordered" evidence="1">
    <location>
        <begin position="39"/>
        <end position="58"/>
    </location>
</feature>
<dbReference type="PANTHER" id="PTHR33676">
    <property type="entry name" value="COLD REGULATED PROTEIN 27"/>
    <property type="match status" value="1"/>
</dbReference>
<evidence type="ECO:0000313" key="2">
    <source>
        <dbReference type="EMBL" id="KAL1531435.1"/>
    </source>
</evidence>
<comment type="caution">
    <text evidence="2">The sequence shown here is derived from an EMBL/GenBank/DDBJ whole genome shotgun (WGS) entry which is preliminary data.</text>
</comment>
<dbReference type="PANTHER" id="PTHR33676:SF15">
    <property type="entry name" value="OS02G0674233 PROTEIN"/>
    <property type="match status" value="1"/>
</dbReference>
<evidence type="ECO:0000313" key="3">
    <source>
        <dbReference type="Proteomes" id="UP001567538"/>
    </source>
</evidence>
<name>A0ABD1FHX7_SALDI</name>
<keyword evidence="3" id="KW-1185">Reference proteome</keyword>
<feature type="region of interest" description="Disordered" evidence="1">
    <location>
        <begin position="86"/>
        <end position="108"/>
    </location>
</feature>
<proteinExistence type="predicted"/>
<gene>
    <name evidence="2" type="ORF">AAHA92_31572</name>
</gene>
<organism evidence="2 3">
    <name type="scientific">Salvia divinorum</name>
    <name type="common">Maria pastora</name>
    <name type="synonym">Diviner's sage</name>
    <dbReference type="NCBI Taxonomy" id="28513"/>
    <lineage>
        <taxon>Eukaryota</taxon>
        <taxon>Viridiplantae</taxon>
        <taxon>Streptophyta</taxon>
        <taxon>Embryophyta</taxon>
        <taxon>Tracheophyta</taxon>
        <taxon>Spermatophyta</taxon>
        <taxon>Magnoliopsida</taxon>
        <taxon>eudicotyledons</taxon>
        <taxon>Gunneridae</taxon>
        <taxon>Pentapetalae</taxon>
        <taxon>asterids</taxon>
        <taxon>lamiids</taxon>
        <taxon>Lamiales</taxon>
        <taxon>Lamiaceae</taxon>
        <taxon>Nepetoideae</taxon>
        <taxon>Mentheae</taxon>
        <taxon>Salviinae</taxon>
        <taxon>Salvia</taxon>
        <taxon>Salvia subgen. Calosphace</taxon>
    </lineage>
</organism>
<dbReference type="EMBL" id="JBEAFC010000014">
    <property type="protein sequence ID" value="KAL1531435.1"/>
    <property type="molecule type" value="Genomic_DNA"/>
</dbReference>
<sequence length="108" mass="12523">MARNSEKNSGLHWTNEKHLHFLNSMEASFVQSMLQNNSRFPPLDRYLPDTSDSTLDLDKYRSSTSTFHTDNVESSGRRTERKTRILACQKSSQDQVVPEFQNKGDDKR</sequence>
<protein>
    <submittedName>
        <fullName evidence="2">Uncharacterized protein</fullName>
    </submittedName>
</protein>
<accession>A0ABD1FHX7</accession>
<dbReference type="Proteomes" id="UP001567538">
    <property type="component" value="Unassembled WGS sequence"/>
</dbReference>